<organism evidence="1 2">
    <name type="scientific">Desulfallas thermosapovorans DSM 6562</name>
    <dbReference type="NCBI Taxonomy" id="1121431"/>
    <lineage>
        <taxon>Bacteria</taxon>
        <taxon>Bacillati</taxon>
        <taxon>Bacillota</taxon>
        <taxon>Clostridia</taxon>
        <taxon>Eubacteriales</taxon>
        <taxon>Desulfallaceae</taxon>
        <taxon>Desulfallas</taxon>
    </lineage>
</organism>
<gene>
    <name evidence="1" type="ORF">LX24_02667</name>
</gene>
<sequence>MVAVGNLKAVWTDLPDVDEEITFKKEFHRCFGCGWDKVMLGAEKPFDHHRYWDGYFAVASVAPGQGLTVLDVAVAGGDGIKPVCYNVIVT</sequence>
<reference evidence="1 2" key="1">
    <citation type="submission" date="2019-07" db="EMBL/GenBank/DDBJ databases">
        <title>Genomic Encyclopedia of Type Strains, Phase I: the one thousand microbial genomes (KMG-I) project.</title>
        <authorList>
            <person name="Kyrpides N."/>
        </authorList>
    </citation>
    <scope>NUCLEOTIDE SEQUENCE [LARGE SCALE GENOMIC DNA]</scope>
    <source>
        <strain evidence="1 2">DSM 6562</strain>
    </source>
</reference>
<dbReference type="EMBL" id="VNHM01000019">
    <property type="protein sequence ID" value="TYO93341.1"/>
    <property type="molecule type" value="Genomic_DNA"/>
</dbReference>
<evidence type="ECO:0000313" key="2">
    <source>
        <dbReference type="Proteomes" id="UP000323166"/>
    </source>
</evidence>
<name>A0A5S4ZNB3_9FIRM</name>
<dbReference type="AlphaFoldDB" id="A0A5S4ZNB3"/>
<keyword evidence="2" id="KW-1185">Reference proteome</keyword>
<protein>
    <submittedName>
        <fullName evidence="1">Uncharacterized protein</fullName>
    </submittedName>
</protein>
<accession>A0A5S4ZNB3</accession>
<dbReference type="Proteomes" id="UP000323166">
    <property type="component" value="Unassembled WGS sequence"/>
</dbReference>
<evidence type="ECO:0000313" key="1">
    <source>
        <dbReference type="EMBL" id="TYO93341.1"/>
    </source>
</evidence>
<proteinExistence type="predicted"/>
<comment type="caution">
    <text evidence="1">The sequence shown here is derived from an EMBL/GenBank/DDBJ whole genome shotgun (WGS) entry which is preliminary data.</text>
</comment>